<accession>A0A8D8C337</accession>
<organism evidence="2">
    <name type="scientific">Culex pipiens</name>
    <name type="common">House mosquito</name>
    <dbReference type="NCBI Taxonomy" id="7175"/>
    <lineage>
        <taxon>Eukaryota</taxon>
        <taxon>Metazoa</taxon>
        <taxon>Ecdysozoa</taxon>
        <taxon>Arthropoda</taxon>
        <taxon>Hexapoda</taxon>
        <taxon>Insecta</taxon>
        <taxon>Pterygota</taxon>
        <taxon>Neoptera</taxon>
        <taxon>Endopterygota</taxon>
        <taxon>Diptera</taxon>
        <taxon>Nematocera</taxon>
        <taxon>Culicoidea</taxon>
        <taxon>Culicidae</taxon>
        <taxon>Culicinae</taxon>
        <taxon>Culicini</taxon>
        <taxon>Culex</taxon>
        <taxon>Culex</taxon>
    </lineage>
</organism>
<reference evidence="2" key="1">
    <citation type="submission" date="2021-05" db="EMBL/GenBank/DDBJ databases">
        <authorList>
            <person name="Alioto T."/>
            <person name="Alioto T."/>
            <person name="Gomez Garrido J."/>
        </authorList>
    </citation>
    <scope>NUCLEOTIDE SEQUENCE</scope>
</reference>
<proteinExistence type="predicted"/>
<dbReference type="EMBL" id="HBUE01099277">
    <property type="protein sequence ID" value="CAG6484452.1"/>
    <property type="molecule type" value="Transcribed_RNA"/>
</dbReference>
<sequence length="162" mass="16701">MAGGISKVDSLVGDCGPVAAAKARPQLVYIRGPDNAEQDPEQFPRVARIGARIAAAESAGTHQPHNAGDETGNCDPVVAGLGRSGPVDVVVAKAGCHAAGTFLEQSTHDVRGHRVAHVDSGRNQLSLFAARSESTEGRPDGAGNGRESGGRVSVDVFDELQR</sequence>
<feature type="region of interest" description="Disordered" evidence="1">
    <location>
        <begin position="129"/>
        <end position="162"/>
    </location>
</feature>
<dbReference type="AlphaFoldDB" id="A0A8D8C337"/>
<evidence type="ECO:0000313" key="2">
    <source>
        <dbReference type="EMBL" id="CAG6484450.1"/>
    </source>
</evidence>
<dbReference type="EMBL" id="HBUE01099278">
    <property type="protein sequence ID" value="CAG6484454.1"/>
    <property type="molecule type" value="Transcribed_RNA"/>
</dbReference>
<dbReference type="EMBL" id="HBUE01099280">
    <property type="protein sequence ID" value="CAG6484459.1"/>
    <property type="molecule type" value="Transcribed_RNA"/>
</dbReference>
<protein>
    <submittedName>
        <fullName evidence="2">(northern house mosquito) hypothetical protein</fullName>
    </submittedName>
</protein>
<evidence type="ECO:0000256" key="1">
    <source>
        <dbReference type="SAM" id="MobiDB-lite"/>
    </source>
</evidence>
<name>A0A8D8C337_CULPI</name>
<dbReference type="EMBL" id="HBUE01099275">
    <property type="protein sequence ID" value="CAG6484450.1"/>
    <property type="molecule type" value="Transcribed_RNA"/>
</dbReference>